<evidence type="ECO:0000313" key="5">
    <source>
        <dbReference type="EMBL" id="RFD77659.1"/>
    </source>
</evidence>
<dbReference type="InterPro" id="IPR028978">
    <property type="entry name" value="Chorismate_lyase_/UTRA_dom_sf"/>
</dbReference>
<evidence type="ECO:0000313" key="6">
    <source>
        <dbReference type="Proteomes" id="UP000258533"/>
    </source>
</evidence>
<dbReference type="GO" id="GO:0045892">
    <property type="term" value="P:negative regulation of DNA-templated transcription"/>
    <property type="evidence" value="ECO:0007669"/>
    <property type="project" value="TreeGrafter"/>
</dbReference>
<dbReference type="Pfam" id="PF07702">
    <property type="entry name" value="UTRA"/>
    <property type="match status" value="1"/>
</dbReference>
<dbReference type="InterPro" id="IPR036388">
    <property type="entry name" value="WH-like_DNA-bd_sf"/>
</dbReference>
<dbReference type="InterPro" id="IPR036390">
    <property type="entry name" value="WH_DNA-bd_sf"/>
</dbReference>
<dbReference type="SUPFAM" id="SSF64288">
    <property type="entry name" value="Chorismate lyase-like"/>
    <property type="match status" value="1"/>
</dbReference>
<dbReference type="InterPro" id="IPR050679">
    <property type="entry name" value="Bact_HTH_transcr_reg"/>
</dbReference>
<gene>
    <name evidence="5" type="ORF">AXE73_03460</name>
</gene>
<dbReference type="Gene3D" id="1.10.10.10">
    <property type="entry name" value="Winged helix-like DNA-binding domain superfamily/Winged helix DNA-binding domain"/>
    <property type="match status" value="1"/>
</dbReference>
<evidence type="ECO:0000256" key="1">
    <source>
        <dbReference type="ARBA" id="ARBA00023015"/>
    </source>
</evidence>
<feature type="domain" description="HTH gntR-type" evidence="4">
    <location>
        <begin position="5"/>
        <end position="71"/>
    </location>
</feature>
<dbReference type="Proteomes" id="UP000258533">
    <property type="component" value="Unassembled WGS sequence"/>
</dbReference>
<dbReference type="PANTHER" id="PTHR44846:SF1">
    <property type="entry name" value="MANNOSYL-D-GLYCERATE TRANSPORT_METABOLISM SYSTEM REPRESSOR MNGR-RELATED"/>
    <property type="match status" value="1"/>
</dbReference>
<dbReference type="AlphaFoldDB" id="A0A3E1IXH9"/>
<evidence type="ECO:0000256" key="2">
    <source>
        <dbReference type="ARBA" id="ARBA00023125"/>
    </source>
</evidence>
<dbReference type="SUPFAM" id="SSF46785">
    <property type="entry name" value="Winged helix' DNA-binding domain"/>
    <property type="match status" value="1"/>
</dbReference>
<dbReference type="SMART" id="SM00345">
    <property type="entry name" value="HTH_GNTR"/>
    <property type="match status" value="1"/>
</dbReference>
<dbReference type="GO" id="GO:0003677">
    <property type="term" value="F:DNA binding"/>
    <property type="evidence" value="ECO:0007669"/>
    <property type="project" value="UniProtKB-KW"/>
</dbReference>
<accession>A0A3E1IXH9</accession>
<dbReference type="InterPro" id="IPR000524">
    <property type="entry name" value="Tscrpt_reg_HTH_GntR"/>
</dbReference>
<keyword evidence="1" id="KW-0805">Transcription regulation</keyword>
<dbReference type="PROSITE" id="PS50949">
    <property type="entry name" value="HTH_GNTR"/>
    <property type="match status" value="1"/>
</dbReference>
<comment type="caution">
    <text evidence="5">The sequence shown here is derived from an EMBL/GenBank/DDBJ whole genome shotgun (WGS) entry which is preliminary data.</text>
</comment>
<organism evidence="5 6">
    <name type="scientific">Gardnerella vaginalis</name>
    <dbReference type="NCBI Taxonomy" id="2702"/>
    <lineage>
        <taxon>Bacteria</taxon>
        <taxon>Bacillati</taxon>
        <taxon>Actinomycetota</taxon>
        <taxon>Actinomycetes</taxon>
        <taxon>Bifidobacteriales</taxon>
        <taxon>Bifidobacteriaceae</taxon>
        <taxon>Gardnerella</taxon>
    </lineage>
</organism>
<dbReference type="Gene3D" id="3.40.1410.10">
    <property type="entry name" value="Chorismate lyase-like"/>
    <property type="match status" value="1"/>
</dbReference>
<dbReference type="PRINTS" id="PR00035">
    <property type="entry name" value="HTHGNTR"/>
</dbReference>
<dbReference type="InterPro" id="IPR011663">
    <property type="entry name" value="UTRA"/>
</dbReference>
<sequence>MTEGVPKYVAVRDNLRKRIDLMKPQEQLPPELELCKQYNVSRITLRHAVDSLILEGLLVRIQGKGTFRAKNIVHSSNREVISDKIQGFYQNYSENNTNVRIKVIQNSIVKDESAAHKLGLDESEDLICIKRLKYVDNVLSSYIVVYLSASRFPKVLSIDFSKQSIVNFLESDYAVKLYENDLLIRVEQLCDDMSEFLHVEPKTPALTVESIVKDSFGSIIAFGVGIHTPNYGDIQFKMHVSS</sequence>
<dbReference type="CDD" id="cd07377">
    <property type="entry name" value="WHTH_GntR"/>
    <property type="match status" value="1"/>
</dbReference>
<dbReference type="GO" id="GO:0003700">
    <property type="term" value="F:DNA-binding transcription factor activity"/>
    <property type="evidence" value="ECO:0007669"/>
    <property type="project" value="InterPro"/>
</dbReference>
<keyword evidence="2" id="KW-0238">DNA-binding</keyword>
<protein>
    <submittedName>
        <fullName evidence="5">GntR family transcriptional regulator</fullName>
    </submittedName>
</protein>
<proteinExistence type="predicted"/>
<dbReference type="PANTHER" id="PTHR44846">
    <property type="entry name" value="MANNOSYL-D-GLYCERATE TRANSPORT/METABOLISM SYSTEM REPRESSOR MNGR-RELATED"/>
    <property type="match status" value="1"/>
</dbReference>
<dbReference type="Pfam" id="PF00392">
    <property type="entry name" value="GntR"/>
    <property type="match status" value="1"/>
</dbReference>
<evidence type="ECO:0000259" key="4">
    <source>
        <dbReference type="PROSITE" id="PS50949"/>
    </source>
</evidence>
<evidence type="ECO:0000256" key="3">
    <source>
        <dbReference type="ARBA" id="ARBA00023163"/>
    </source>
</evidence>
<name>A0A3E1IXH9_GARVA</name>
<dbReference type="SMART" id="SM00866">
    <property type="entry name" value="UTRA"/>
    <property type="match status" value="1"/>
</dbReference>
<reference evidence="5 6" key="1">
    <citation type="submission" date="2016-02" db="EMBL/GenBank/DDBJ databases">
        <title>Gardnerella vaginalis Subgroups Defined by cpn60 Sequencing and Sialidase Activity in Isolates from Canada, Belgium and Kenya.</title>
        <authorList>
            <person name="Schellenberg J."/>
            <person name="Paramel Jayaprakash T."/>
            <person name="Withana Gamage N."/>
            <person name="Patterson M.H."/>
            <person name="Vaneechoutte M."/>
            <person name="Hill J.E."/>
        </authorList>
    </citation>
    <scope>NUCLEOTIDE SEQUENCE [LARGE SCALE GENOMIC DNA]</scope>
    <source>
        <strain evidence="5 6">N144</strain>
    </source>
</reference>
<dbReference type="RefSeq" id="WP_116689593.1">
    <property type="nucleotide sequence ID" value="NZ_LRTT01000001.1"/>
</dbReference>
<keyword evidence="3" id="KW-0804">Transcription</keyword>
<dbReference type="EMBL" id="LRTT01000001">
    <property type="protein sequence ID" value="RFD77659.1"/>
    <property type="molecule type" value="Genomic_DNA"/>
</dbReference>